<reference evidence="2" key="1">
    <citation type="submission" date="2018-05" db="EMBL/GenBank/DDBJ databases">
        <authorList>
            <person name="Lanie J.A."/>
            <person name="Ng W.-L."/>
            <person name="Kazmierczak K.M."/>
            <person name="Andrzejewski T.M."/>
            <person name="Davidsen T.M."/>
            <person name="Wayne K.J."/>
            <person name="Tettelin H."/>
            <person name="Glass J.I."/>
            <person name="Rusch D."/>
            <person name="Podicherti R."/>
            <person name="Tsui H.-C.T."/>
            <person name="Winkler M.E."/>
        </authorList>
    </citation>
    <scope>NUCLEOTIDE SEQUENCE</scope>
</reference>
<organism evidence="2">
    <name type="scientific">marine metagenome</name>
    <dbReference type="NCBI Taxonomy" id="408172"/>
    <lineage>
        <taxon>unclassified sequences</taxon>
        <taxon>metagenomes</taxon>
        <taxon>ecological metagenomes</taxon>
    </lineage>
</organism>
<sequence>MKLVKIFSIVFIVYAALVATFE</sequence>
<feature type="non-terminal residue" evidence="2">
    <location>
        <position position="22"/>
    </location>
</feature>
<proteinExistence type="predicted"/>
<accession>A0A381QY61</accession>
<evidence type="ECO:0000313" key="2">
    <source>
        <dbReference type="EMBL" id="SUZ84361.1"/>
    </source>
</evidence>
<dbReference type="AlphaFoldDB" id="A0A381QY61"/>
<evidence type="ECO:0000256" key="1">
    <source>
        <dbReference type="SAM" id="Phobius"/>
    </source>
</evidence>
<feature type="transmembrane region" description="Helical" evidence="1">
    <location>
        <begin position="6"/>
        <end position="21"/>
    </location>
</feature>
<name>A0A381QY61_9ZZZZ</name>
<keyword evidence="1" id="KW-0472">Membrane</keyword>
<keyword evidence="1" id="KW-1133">Transmembrane helix</keyword>
<gene>
    <name evidence="2" type="ORF">METZ01_LOCUS37215</name>
</gene>
<keyword evidence="1" id="KW-0812">Transmembrane</keyword>
<dbReference type="EMBL" id="UINC01001592">
    <property type="protein sequence ID" value="SUZ84361.1"/>
    <property type="molecule type" value="Genomic_DNA"/>
</dbReference>
<protein>
    <submittedName>
        <fullName evidence="2">Uncharacterized protein</fullName>
    </submittedName>
</protein>